<sequence length="72" mass="7952">SQSQLPLYCLLSTAEPDYLVDPFDTFLDYVDHWEGLSDATFAWPPKSDGAGILDKMRLSSGSMSTSGYRGQD</sequence>
<feature type="non-terminal residue" evidence="1">
    <location>
        <position position="1"/>
    </location>
</feature>
<name>A0A0C9WYD9_9AGAR</name>
<accession>A0A0C9WYD9</accession>
<dbReference type="EMBL" id="KN839736">
    <property type="protein sequence ID" value="KIJ89437.1"/>
    <property type="molecule type" value="Genomic_DNA"/>
</dbReference>
<dbReference type="AlphaFoldDB" id="A0A0C9WYD9"/>
<evidence type="ECO:0000313" key="1">
    <source>
        <dbReference type="EMBL" id="KIJ89437.1"/>
    </source>
</evidence>
<reference evidence="1 2" key="1">
    <citation type="submission" date="2014-04" db="EMBL/GenBank/DDBJ databases">
        <authorList>
            <consortium name="DOE Joint Genome Institute"/>
            <person name="Kuo A."/>
            <person name="Kohler A."/>
            <person name="Nagy L.G."/>
            <person name="Floudas D."/>
            <person name="Copeland A."/>
            <person name="Barry K.W."/>
            <person name="Cichocki N."/>
            <person name="Veneault-Fourrey C."/>
            <person name="LaButti K."/>
            <person name="Lindquist E.A."/>
            <person name="Lipzen A."/>
            <person name="Lundell T."/>
            <person name="Morin E."/>
            <person name="Murat C."/>
            <person name="Sun H."/>
            <person name="Tunlid A."/>
            <person name="Henrissat B."/>
            <person name="Grigoriev I.V."/>
            <person name="Hibbett D.S."/>
            <person name="Martin F."/>
            <person name="Nordberg H.P."/>
            <person name="Cantor M.N."/>
            <person name="Hua S.X."/>
        </authorList>
    </citation>
    <scope>NUCLEOTIDE SEQUENCE [LARGE SCALE GENOMIC DNA]</scope>
    <source>
        <strain evidence="1 2">LaAM-08-1</strain>
    </source>
</reference>
<protein>
    <submittedName>
        <fullName evidence="1">Uncharacterized protein</fullName>
    </submittedName>
</protein>
<evidence type="ECO:0000313" key="2">
    <source>
        <dbReference type="Proteomes" id="UP000054477"/>
    </source>
</evidence>
<keyword evidence="2" id="KW-1185">Reference proteome</keyword>
<feature type="non-terminal residue" evidence="1">
    <location>
        <position position="72"/>
    </location>
</feature>
<dbReference type="Proteomes" id="UP000054477">
    <property type="component" value="Unassembled WGS sequence"/>
</dbReference>
<proteinExistence type="predicted"/>
<dbReference type="HOGENOM" id="CLU_186258_0_0_1"/>
<gene>
    <name evidence="1" type="ORF">K443DRAFT_27022</name>
</gene>
<organism evidence="1 2">
    <name type="scientific">Laccaria amethystina LaAM-08-1</name>
    <dbReference type="NCBI Taxonomy" id="1095629"/>
    <lineage>
        <taxon>Eukaryota</taxon>
        <taxon>Fungi</taxon>
        <taxon>Dikarya</taxon>
        <taxon>Basidiomycota</taxon>
        <taxon>Agaricomycotina</taxon>
        <taxon>Agaricomycetes</taxon>
        <taxon>Agaricomycetidae</taxon>
        <taxon>Agaricales</taxon>
        <taxon>Agaricineae</taxon>
        <taxon>Hydnangiaceae</taxon>
        <taxon>Laccaria</taxon>
    </lineage>
</organism>
<reference evidence="2" key="2">
    <citation type="submission" date="2015-01" db="EMBL/GenBank/DDBJ databases">
        <title>Evolutionary Origins and Diversification of the Mycorrhizal Mutualists.</title>
        <authorList>
            <consortium name="DOE Joint Genome Institute"/>
            <consortium name="Mycorrhizal Genomics Consortium"/>
            <person name="Kohler A."/>
            <person name="Kuo A."/>
            <person name="Nagy L.G."/>
            <person name="Floudas D."/>
            <person name="Copeland A."/>
            <person name="Barry K.W."/>
            <person name="Cichocki N."/>
            <person name="Veneault-Fourrey C."/>
            <person name="LaButti K."/>
            <person name="Lindquist E.A."/>
            <person name="Lipzen A."/>
            <person name="Lundell T."/>
            <person name="Morin E."/>
            <person name="Murat C."/>
            <person name="Riley R."/>
            <person name="Ohm R."/>
            <person name="Sun H."/>
            <person name="Tunlid A."/>
            <person name="Henrissat B."/>
            <person name="Grigoriev I.V."/>
            <person name="Hibbett D.S."/>
            <person name="Martin F."/>
        </authorList>
    </citation>
    <scope>NUCLEOTIDE SEQUENCE [LARGE SCALE GENOMIC DNA]</scope>
    <source>
        <strain evidence="2">LaAM-08-1</strain>
    </source>
</reference>